<comment type="caution">
    <text evidence="5">The sequence shown here is derived from an EMBL/GenBank/DDBJ whole genome shotgun (WGS) entry which is preliminary data.</text>
</comment>
<gene>
    <name evidence="5" type="ORF">H7U12_06525</name>
</gene>
<sequence length="117" mass="13771">MKKKEKICPEVATCSVDYAFKRIGGKYKGRILWYLHEHAILRYGELSRTLPDITTKMLTQTLRELEADNLIDRKVYHDIPPKVEYTLTEVGNELIPFISYLKEWGDKQIKEEQKKAL</sequence>
<feature type="domain" description="HTH hxlR-type" evidence="4">
    <location>
        <begin position="8"/>
        <end position="113"/>
    </location>
</feature>
<keyword evidence="6" id="KW-1185">Reference proteome</keyword>
<dbReference type="Proteomes" id="UP000659698">
    <property type="component" value="Unassembled WGS sequence"/>
</dbReference>
<evidence type="ECO:0000313" key="6">
    <source>
        <dbReference type="Proteomes" id="UP000659698"/>
    </source>
</evidence>
<dbReference type="Gene3D" id="1.10.10.10">
    <property type="entry name" value="Winged helix-like DNA-binding domain superfamily/Winged helix DNA-binding domain"/>
    <property type="match status" value="1"/>
</dbReference>
<dbReference type="InterPro" id="IPR036388">
    <property type="entry name" value="WH-like_DNA-bd_sf"/>
</dbReference>
<dbReference type="EMBL" id="JACOAF010000019">
    <property type="protein sequence ID" value="MBC3539329.1"/>
    <property type="molecule type" value="Genomic_DNA"/>
</dbReference>
<proteinExistence type="predicted"/>
<dbReference type="PROSITE" id="PS51118">
    <property type="entry name" value="HTH_HXLR"/>
    <property type="match status" value="1"/>
</dbReference>
<name>A0ABR6VQ53_9BACT</name>
<dbReference type="PANTHER" id="PTHR33204:SF29">
    <property type="entry name" value="TRANSCRIPTIONAL REGULATOR"/>
    <property type="match status" value="1"/>
</dbReference>
<dbReference type="InterPro" id="IPR002577">
    <property type="entry name" value="HTH_HxlR"/>
</dbReference>
<evidence type="ECO:0000259" key="4">
    <source>
        <dbReference type="PROSITE" id="PS51118"/>
    </source>
</evidence>
<reference evidence="5 6" key="1">
    <citation type="journal article" date="2019" name="Int. J. Syst. Evol. Microbiol.">
        <title>Rufibacter sediminis sp. nov., isolated from freshwater lake sediment.</title>
        <authorList>
            <person name="Qu J.H."/>
            <person name="Zhang L.J."/>
            <person name="Fu Y.H."/>
            <person name="Li H.F."/>
        </authorList>
    </citation>
    <scope>NUCLEOTIDE SEQUENCE [LARGE SCALE GENOMIC DNA]</scope>
    <source>
        <strain evidence="5 6">H-1</strain>
    </source>
</reference>
<protein>
    <submittedName>
        <fullName evidence="5">Winged helix-turn-helix transcriptional regulator</fullName>
    </submittedName>
</protein>
<keyword evidence="2" id="KW-0238">DNA-binding</keyword>
<evidence type="ECO:0000256" key="1">
    <source>
        <dbReference type="ARBA" id="ARBA00023015"/>
    </source>
</evidence>
<dbReference type="InterPro" id="IPR036390">
    <property type="entry name" value="WH_DNA-bd_sf"/>
</dbReference>
<keyword evidence="1" id="KW-0805">Transcription regulation</keyword>
<dbReference type="Pfam" id="PF01638">
    <property type="entry name" value="HxlR"/>
    <property type="match status" value="1"/>
</dbReference>
<organism evidence="5 6">
    <name type="scientific">Rufibacter sediminis</name>
    <dbReference type="NCBI Taxonomy" id="2762756"/>
    <lineage>
        <taxon>Bacteria</taxon>
        <taxon>Pseudomonadati</taxon>
        <taxon>Bacteroidota</taxon>
        <taxon>Cytophagia</taxon>
        <taxon>Cytophagales</taxon>
        <taxon>Hymenobacteraceae</taxon>
        <taxon>Rufibacter</taxon>
    </lineage>
</organism>
<evidence type="ECO:0000313" key="5">
    <source>
        <dbReference type="EMBL" id="MBC3539329.1"/>
    </source>
</evidence>
<dbReference type="PANTHER" id="PTHR33204">
    <property type="entry name" value="TRANSCRIPTIONAL REGULATOR, MARR FAMILY"/>
    <property type="match status" value="1"/>
</dbReference>
<keyword evidence="3" id="KW-0804">Transcription</keyword>
<evidence type="ECO:0000256" key="2">
    <source>
        <dbReference type="ARBA" id="ARBA00023125"/>
    </source>
</evidence>
<accession>A0ABR6VQ53</accession>
<evidence type="ECO:0000256" key="3">
    <source>
        <dbReference type="ARBA" id="ARBA00023163"/>
    </source>
</evidence>
<dbReference type="RefSeq" id="WP_186634812.1">
    <property type="nucleotide sequence ID" value="NZ_JACOAF010000019.1"/>
</dbReference>
<dbReference type="SUPFAM" id="SSF46785">
    <property type="entry name" value="Winged helix' DNA-binding domain"/>
    <property type="match status" value="1"/>
</dbReference>